<keyword evidence="4" id="KW-1185">Reference proteome</keyword>
<name>A0A4R4E5D2_9BACL</name>
<sequence length="342" mass="39925">MLQYIKDVLDLKEGSFVLIEAEKVLMHYSFIEPIIEFIRHNENITFKVTNKPDNRKYLLRIHKPISDGFSGLQHTRDGLQSEMVFLREIDQKNILKVQRPVLNKEGELVTEYISDQFGTSYATLLEWIEGSTLSQNEDNIDQIIYRLGENLASLHEFSQTLMPLELHRPVYNAKRIDETLTELRQGTNNAILNQEDYDVINSVLSIVKEQLVELDSRENTWGYIHADFQLGNVIVSEQNQYPFLIDYCLFGYGYYLFDLGSASSMLKSELRKTFLDGYASKTSFSFDDIRYIEGQIFMDIFISYVFFINDSEKNGWIKEHASKICNTLCRDFLEGKEVYYAF</sequence>
<dbReference type="OrthoDB" id="1995036at2"/>
<feature type="domain" description="Protein kinase" evidence="2">
    <location>
        <begin position="5"/>
        <end position="342"/>
    </location>
</feature>
<evidence type="ECO:0000313" key="4">
    <source>
        <dbReference type="Proteomes" id="UP000295418"/>
    </source>
</evidence>
<dbReference type="PANTHER" id="PTHR21064:SF6">
    <property type="entry name" value="AMINOGLYCOSIDE PHOSPHOTRANSFERASE DOMAIN-CONTAINING PROTEIN"/>
    <property type="match status" value="1"/>
</dbReference>
<proteinExistence type="inferred from homology"/>
<dbReference type="EMBL" id="SKFG01000033">
    <property type="protein sequence ID" value="TCZ73241.1"/>
    <property type="molecule type" value="Genomic_DNA"/>
</dbReference>
<gene>
    <name evidence="3" type="ORF">E0485_21335</name>
</gene>
<dbReference type="GO" id="GO:0004672">
    <property type="term" value="F:protein kinase activity"/>
    <property type="evidence" value="ECO:0007669"/>
    <property type="project" value="InterPro"/>
</dbReference>
<dbReference type="Proteomes" id="UP000295418">
    <property type="component" value="Unassembled WGS sequence"/>
</dbReference>
<dbReference type="PROSITE" id="PS50011">
    <property type="entry name" value="PROTEIN_KINASE_DOM"/>
    <property type="match status" value="1"/>
</dbReference>
<dbReference type="InterPro" id="IPR011009">
    <property type="entry name" value="Kinase-like_dom_sf"/>
</dbReference>
<comment type="similarity">
    <text evidence="1">Belongs to the pseudomonas-type ThrB family.</text>
</comment>
<dbReference type="Gene3D" id="3.90.1200.10">
    <property type="match status" value="1"/>
</dbReference>
<dbReference type="SUPFAM" id="SSF56112">
    <property type="entry name" value="Protein kinase-like (PK-like)"/>
    <property type="match status" value="1"/>
</dbReference>
<dbReference type="InterPro" id="IPR000719">
    <property type="entry name" value="Prot_kinase_dom"/>
</dbReference>
<dbReference type="PANTHER" id="PTHR21064">
    <property type="entry name" value="AMINOGLYCOSIDE PHOSPHOTRANSFERASE DOMAIN-CONTAINING PROTEIN-RELATED"/>
    <property type="match status" value="1"/>
</dbReference>
<evidence type="ECO:0000313" key="3">
    <source>
        <dbReference type="EMBL" id="TCZ73241.1"/>
    </source>
</evidence>
<dbReference type="GO" id="GO:0005524">
    <property type="term" value="F:ATP binding"/>
    <property type="evidence" value="ECO:0007669"/>
    <property type="project" value="InterPro"/>
</dbReference>
<dbReference type="InterPro" id="IPR002575">
    <property type="entry name" value="Aminoglycoside_PTrfase"/>
</dbReference>
<dbReference type="Pfam" id="PF01636">
    <property type="entry name" value="APH"/>
    <property type="match status" value="1"/>
</dbReference>
<evidence type="ECO:0000259" key="2">
    <source>
        <dbReference type="PROSITE" id="PS50011"/>
    </source>
</evidence>
<comment type="caution">
    <text evidence="3">The sequence shown here is derived from an EMBL/GenBank/DDBJ whole genome shotgun (WGS) entry which is preliminary data.</text>
</comment>
<protein>
    <recommendedName>
        <fullName evidence="2">Protein kinase domain-containing protein</fullName>
    </recommendedName>
</protein>
<organism evidence="3 4">
    <name type="scientific">Paenibacillus albiflavus</name>
    <dbReference type="NCBI Taxonomy" id="2545760"/>
    <lineage>
        <taxon>Bacteria</taxon>
        <taxon>Bacillati</taxon>
        <taxon>Bacillota</taxon>
        <taxon>Bacilli</taxon>
        <taxon>Bacillales</taxon>
        <taxon>Paenibacillaceae</taxon>
        <taxon>Paenibacillus</taxon>
    </lineage>
</organism>
<accession>A0A4R4E5D2</accession>
<reference evidence="3 4" key="1">
    <citation type="submission" date="2019-03" db="EMBL/GenBank/DDBJ databases">
        <authorList>
            <person name="Kim M.K.M."/>
        </authorList>
    </citation>
    <scope>NUCLEOTIDE SEQUENCE [LARGE SCALE GENOMIC DNA]</scope>
    <source>
        <strain evidence="3 4">18JY21-1</strain>
    </source>
</reference>
<dbReference type="GO" id="GO:0019202">
    <property type="term" value="F:amino acid kinase activity"/>
    <property type="evidence" value="ECO:0007669"/>
    <property type="project" value="TreeGrafter"/>
</dbReference>
<dbReference type="AlphaFoldDB" id="A0A4R4E5D2"/>
<evidence type="ECO:0000256" key="1">
    <source>
        <dbReference type="ARBA" id="ARBA00038240"/>
    </source>
</evidence>
<dbReference type="InterPro" id="IPR050249">
    <property type="entry name" value="Pseudomonas-type_ThrB"/>
</dbReference>